<dbReference type="InterPro" id="IPR011004">
    <property type="entry name" value="Trimer_LpxA-like_sf"/>
</dbReference>
<dbReference type="SUPFAM" id="SSF51161">
    <property type="entry name" value="Trimeric LpxA-like enzymes"/>
    <property type="match status" value="1"/>
</dbReference>
<evidence type="ECO:0000313" key="1">
    <source>
        <dbReference type="EMBL" id="UWX56108.1"/>
    </source>
</evidence>
<organism evidence="1 2">
    <name type="scientific">Maribacter litopenaei</name>
    <dbReference type="NCBI Taxonomy" id="2976127"/>
    <lineage>
        <taxon>Bacteria</taxon>
        <taxon>Pseudomonadati</taxon>
        <taxon>Bacteroidota</taxon>
        <taxon>Flavobacteriia</taxon>
        <taxon>Flavobacteriales</taxon>
        <taxon>Flavobacteriaceae</taxon>
        <taxon>Maribacter</taxon>
    </lineage>
</organism>
<dbReference type="Pfam" id="PF14602">
    <property type="entry name" value="Hexapep_2"/>
    <property type="match status" value="1"/>
</dbReference>
<proteinExistence type="predicted"/>
<dbReference type="Pfam" id="PF00132">
    <property type="entry name" value="Hexapep"/>
    <property type="match status" value="1"/>
</dbReference>
<dbReference type="PANTHER" id="PTHR23416:SF78">
    <property type="entry name" value="LIPOPOLYSACCHARIDE BIOSYNTHESIS O-ACETYL TRANSFERASE WBBJ-RELATED"/>
    <property type="match status" value="1"/>
</dbReference>
<dbReference type="InterPro" id="IPR051159">
    <property type="entry name" value="Hexapeptide_acetyltransf"/>
</dbReference>
<dbReference type="EMBL" id="CP104205">
    <property type="protein sequence ID" value="UWX56108.1"/>
    <property type="molecule type" value="Genomic_DNA"/>
</dbReference>
<name>A0ABY5YAN4_9FLAO</name>
<keyword evidence="1" id="KW-0012">Acyltransferase</keyword>
<keyword evidence="2" id="KW-1185">Reference proteome</keyword>
<accession>A0ABY5YAN4</accession>
<sequence length="200" mass="21868">MNFLHNTYSIILRKLKINLFLFKLRRKKIKLGENVIFKGIPHIQIHDNAELSIADNAVINSENKGYHLSMFGPCKLMLDRPTSKIHIGSNSRIHGSCIHAKKSIVIGDNCLVAANCQIMDSNGHDASFPNVHERIHTSGKAADIVIEDNVWLGTGVVVLPGVTIGYGSIISANSVVHKNIPAMTVAGGNPIQIIKSYAEK</sequence>
<evidence type="ECO:0000313" key="2">
    <source>
        <dbReference type="Proteomes" id="UP001059209"/>
    </source>
</evidence>
<dbReference type="InterPro" id="IPR001451">
    <property type="entry name" value="Hexapep"/>
</dbReference>
<dbReference type="GO" id="GO:0016746">
    <property type="term" value="F:acyltransferase activity"/>
    <property type="evidence" value="ECO:0007669"/>
    <property type="project" value="UniProtKB-KW"/>
</dbReference>
<dbReference type="RefSeq" id="WP_260574655.1">
    <property type="nucleotide sequence ID" value="NZ_CP104205.1"/>
</dbReference>
<keyword evidence="1" id="KW-0808">Transferase</keyword>
<dbReference type="Proteomes" id="UP001059209">
    <property type="component" value="Chromosome"/>
</dbReference>
<protein>
    <submittedName>
        <fullName evidence="1">Acyltransferase</fullName>
    </submittedName>
</protein>
<gene>
    <name evidence="1" type="ORF">NYZ99_07345</name>
</gene>
<reference evidence="1" key="1">
    <citation type="submission" date="2022-09" db="EMBL/GenBank/DDBJ databases">
        <title>Maribacter litopenaei sp. nov., isolated from the intestinal tract of the Pacific White Shrimp, Litopenaeus vannamei.</title>
        <authorList>
            <person name="Kim S.Y."/>
            <person name="Hwang C.Y."/>
        </authorList>
    </citation>
    <scope>NUCLEOTIDE SEQUENCE</scope>
    <source>
        <strain evidence="1">HL-LV01</strain>
    </source>
</reference>
<dbReference type="Gene3D" id="2.160.10.10">
    <property type="entry name" value="Hexapeptide repeat proteins"/>
    <property type="match status" value="1"/>
</dbReference>
<dbReference type="CDD" id="cd04647">
    <property type="entry name" value="LbH_MAT_like"/>
    <property type="match status" value="1"/>
</dbReference>
<dbReference type="PANTHER" id="PTHR23416">
    <property type="entry name" value="SIALIC ACID SYNTHASE-RELATED"/>
    <property type="match status" value="1"/>
</dbReference>